<feature type="domain" description="VOC" evidence="1">
    <location>
        <begin position="13"/>
        <end position="153"/>
    </location>
</feature>
<feature type="domain" description="VOC" evidence="1">
    <location>
        <begin position="166"/>
        <end position="320"/>
    </location>
</feature>
<dbReference type="PROSITE" id="PS51819">
    <property type="entry name" value="VOC"/>
    <property type="match status" value="2"/>
</dbReference>
<sequence>MNTNSIDLPLISGIQQVGIGVSDAHNAWGWYRKYFGMDVPVFEDVATASLMTRYTGDEEHCRHAILAMNLQGGGGFEIWQYTSREPVPPGKMPCLGDLGIFAIKIRARDVEKAFRFFEDEKLDLSGKIEKSPDGRKHFFIRDPFKNLFQVIESDSWFSKNKDLTGGVAGFIAGVSNLQKSMKFYQELLGFSDILYHLNNCLGEDLPNLDQSKQIYSRVLLTSNAELIGAFGQLLCKSEIELIQTKNRKTTHIFEKRYWGDLGFIHVCFDIRGMEKLELKAQKLGYNFTVNSTGSFDMGKAAGHFSYVEDPDGTLIEFVETHKVPIGKKLGIYLNLKKRNPSRPLPKWMIKLLAINRVKK</sequence>
<dbReference type="RefSeq" id="WP_219289890.1">
    <property type="nucleotide sequence ID" value="NZ_RPHB01000005.1"/>
</dbReference>
<protein>
    <submittedName>
        <fullName evidence="2">VOC family protein</fullName>
    </submittedName>
</protein>
<evidence type="ECO:0000313" key="3">
    <source>
        <dbReference type="Proteomes" id="UP000727490"/>
    </source>
</evidence>
<keyword evidence="3" id="KW-1185">Reference proteome</keyword>
<dbReference type="PANTHER" id="PTHR21366">
    <property type="entry name" value="GLYOXALASE FAMILY PROTEIN"/>
    <property type="match status" value="1"/>
</dbReference>
<dbReference type="EMBL" id="RPHB01000005">
    <property type="protein sequence ID" value="MBW3468496.1"/>
    <property type="molecule type" value="Genomic_DNA"/>
</dbReference>
<dbReference type="AlphaFoldDB" id="A0A951IZ28"/>
<dbReference type="Pfam" id="PF00903">
    <property type="entry name" value="Glyoxalase"/>
    <property type="match status" value="1"/>
</dbReference>
<evidence type="ECO:0000259" key="1">
    <source>
        <dbReference type="PROSITE" id="PS51819"/>
    </source>
</evidence>
<dbReference type="CDD" id="cd06587">
    <property type="entry name" value="VOC"/>
    <property type="match status" value="1"/>
</dbReference>
<gene>
    <name evidence="2" type="ORF">EGN73_11835</name>
</gene>
<dbReference type="InterPro" id="IPR037523">
    <property type="entry name" value="VOC_core"/>
</dbReference>
<reference evidence="2 3" key="1">
    <citation type="journal article" date="2020" name="Syst. Appl. Microbiol.">
        <title>Arthrospiribacter ruber gen. nov., sp. nov., a novel bacterium isolated from Arthrospira cultures.</title>
        <authorList>
            <person name="Waleron M."/>
            <person name="Misztak A."/>
            <person name="Waleron M.M."/>
            <person name="Furmaniak M."/>
            <person name="Mrozik A."/>
            <person name="Waleron K."/>
        </authorList>
    </citation>
    <scope>NUCLEOTIDE SEQUENCE [LARGE SCALE GENOMIC DNA]</scope>
    <source>
        <strain evidence="2 3">DPMB0001</strain>
    </source>
</reference>
<dbReference type="InterPro" id="IPR004360">
    <property type="entry name" value="Glyas_Fos-R_dOase_dom"/>
</dbReference>
<dbReference type="InterPro" id="IPR050383">
    <property type="entry name" value="GlyoxalaseI/FosfomycinResist"/>
</dbReference>
<name>A0A951IZ28_9BACT</name>
<evidence type="ECO:0000313" key="2">
    <source>
        <dbReference type="EMBL" id="MBW3468496.1"/>
    </source>
</evidence>
<comment type="caution">
    <text evidence="2">The sequence shown here is derived from an EMBL/GenBank/DDBJ whole genome shotgun (WGS) entry which is preliminary data.</text>
</comment>
<dbReference type="Proteomes" id="UP000727490">
    <property type="component" value="Unassembled WGS sequence"/>
</dbReference>
<organism evidence="2 3">
    <name type="scientific">Arthrospiribacter ruber</name>
    <dbReference type="NCBI Taxonomy" id="2487934"/>
    <lineage>
        <taxon>Bacteria</taxon>
        <taxon>Pseudomonadati</taxon>
        <taxon>Bacteroidota</taxon>
        <taxon>Cytophagia</taxon>
        <taxon>Cytophagales</taxon>
        <taxon>Cyclobacteriaceae</taxon>
        <taxon>Arthrospiribacter</taxon>
    </lineage>
</organism>
<accession>A0A951IZ28</accession>
<proteinExistence type="predicted"/>